<dbReference type="InterPro" id="IPR000182">
    <property type="entry name" value="GNAT_dom"/>
</dbReference>
<dbReference type="InterPro" id="IPR016181">
    <property type="entry name" value="Acyl_CoA_acyltransferase"/>
</dbReference>
<keyword evidence="3" id="KW-1185">Reference proteome</keyword>
<dbReference type="PANTHER" id="PTHR39173">
    <property type="entry name" value="ACETYLTRANSFERASE"/>
    <property type="match status" value="1"/>
</dbReference>
<dbReference type="RefSeq" id="WP_377301283.1">
    <property type="nucleotide sequence ID" value="NZ_CP180191.1"/>
</dbReference>
<dbReference type="PROSITE" id="PS51186">
    <property type="entry name" value="GNAT"/>
    <property type="match status" value="1"/>
</dbReference>
<dbReference type="SUPFAM" id="SSF55729">
    <property type="entry name" value="Acyl-CoA N-acyltransferases (Nat)"/>
    <property type="match status" value="1"/>
</dbReference>
<gene>
    <name evidence="2" type="ORF">ACFOEN_03930</name>
</gene>
<dbReference type="PANTHER" id="PTHR39173:SF1">
    <property type="entry name" value="ACETYLTRANSFERASE"/>
    <property type="match status" value="1"/>
</dbReference>
<name>A0ABV7H615_9BURK</name>
<organism evidence="2 3">
    <name type="scientific">Piscinibacterium candidicorallinum</name>
    <dbReference type="NCBI Taxonomy" id="1793872"/>
    <lineage>
        <taxon>Bacteria</taxon>
        <taxon>Pseudomonadati</taxon>
        <taxon>Pseudomonadota</taxon>
        <taxon>Betaproteobacteria</taxon>
        <taxon>Burkholderiales</taxon>
        <taxon>Piscinibacterium</taxon>
    </lineage>
</organism>
<dbReference type="Proteomes" id="UP001595556">
    <property type="component" value="Unassembled WGS sequence"/>
</dbReference>
<evidence type="ECO:0000313" key="2">
    <source>
        <dbReference type="EMBL" id="MFC3146787.1"/>
    </source>
</evidence>
<protein>
    <submittedName>
        <fullName evidence="2">GNAT family N-acetyltransferase</fullName>
    </submittedName>
</protein>
<dbReference type="EMBL" id="JBHRTI010000003">
    <property type="protein sequence ID" value="MFC3146787.1"/>
    <property type="molecule type" value="Genomic_DNA"/>
</dbReference>
<evidence type="ECO:0000259" key="1">
    <source>
        <dbReference type="PROSITE" id="PS51186"/>
    </source>
</evidence>
<accession>A0ABV7H615</accession>
<dbReference type="Gene3D" id="3.40.630.30">
    <property type="match status" value="1"/>
</dbReference>
<comment type="caution">
    <text evidence="2">The sequence shown here is derived from an EMBL/GenBank/DDBJ whole genome shotgun (WGS) entry which is preliminary data.</text>
</comment>
<feature type="domain" description="N-acetyltransferase" evidence="1">
    <location>
        <begin position="39"/>
        <end position="200"/>
    </location>
</feature>
<reference evidence="3" key="1">
    <citation type="journal article" date="2019" name="Int. J. Syst. Evol. Microbiol.">
        <title>The Global Catalogue of Microorganisms (GCM) 10K type strain sequencing project: providing services to taxonomists for standard genome sequencing and annotation.</title>
        <authorList>
            <consortium name="The Broad Institute Genomics Platform"/>
            <consortium name="The Broad Institute Genome Sequencing Center for Infectious Disease"/>
            <person name="Wu L."/>
            <person name="Ma J."/>
        </authorList>
    </citation>
    <scope>NUCLEOTIDE SEQUENCE [LARGE SCALE GENOMIC DNA]</scope>
    <source>
        <strain evidence="3">KCTC 52168</strain>
    </source>
</reference>
<dbReference type="Pfam" id="PF13302">
    <property type="entry name" value="Acetyltransf_3"/>
    <property type="match status" value="1"/>
</dbReference>
<proteinExistence type="predicted"/>
<sequence>MNALTMQLVTPQMQHLESYAAALRAGWSADNIRGAAAAAEELAAIECDAEKFIASLTDREARGAPVTLADGRTVPRLPGFRMWMWERDVHGEGAGEGGGAFCGSIGFRWQRGTSELPPWVHGHIGYAVVPWKRQRGYATQALAQMLVHARAEALAWVDLTADADNLPSQKVITSNGGVQVGTFIEPGAHGDASVLRFRISLV</sequence>
<evidence type="ECO:0000313" key="3">
    <source>
        <dbReference type="Proteomes" id="UP001595556"/>
    </source>
</evidence>